<proteinExistence type="predicted"/>
<dbReference type="Proteomes" id="UP000314294">
    <property type="component" value="Unassembled WGS sequence"/>
</dbReference>
<name>A0A4Z2IS75_9TELE</name>
<accession>A0A4Z2IS75</accession>
<dbReference type="EMBL" id="SRLO01000052">
    <property type="protein sequence ID" value="TNN80691.1"/>
    <property type="molecule type" value="Genomic_DNA"/>
</dbReference>
<comment type="caution">
    <text evidence="1">The sequence shown here is derived from an EMBL/GenBank/DDBJ whole genome shotgun (WGS) entry which is preliminary data.</text>
</comment>
<organism evidence="1 2">
    <name type="scientific">Liparis tanakae</name>
    <name type="common">Tanaka's snailfish</name>
    <dbReference type="NCBI Taxonomy" id="230148"/>
    <lineage>
        <taxon>Eukaryota</taxon>
        <taxon>Metazoa</taxon>
        <taxon>Chordata</taxon>
        <taxon>Craniata</taxon>
        <taxon>Vertebrata</taxon>
        <taxon>Euteleostomi</taxon>
        <taxon>Actinopterygii</taxon>
        <taxon>Neopterygii</taxon>
        <taxon>Teleostei</taxon>
        <taxon>Neoteleostei</taxon>
        <taxon>Acanthomorphata</taxon>
        <taxon>Eupercaria</taxon>
        <taxon>Perciformes</taxon>
        <taxon>Cottioidei</taxon>
        <taxon>Cottales</taxon>
        <taxon>Liparidae</taxon>
        <taxon>Liparis</taxon>
    </lineage>
</organism>
<evidence type="ECO:0000313" key="1">
    <source>
        <dbReference type="EMBL" id="TNN80691.1"/>
    </source>
</evidence>
<sequence length="93" mass="10642">MCSQLWDLSPGTGQARFPEVLIGAVNKRVQTAVEVFHLLQLERKPVALSREQKTMRMKGRKIQMEKAQRMQKTVVHLPEENLTDEENLTVGVN</sequence>
<keyword evidence="2" id="KW-1185">Reference proteome</keyword>
<evidence type="ECO:0000313" key="2">
    <source>
        <dbReference type="Proteomes" id="UP000314294"/>
    </source>
</evidence>
<protein>
    <submittedName>
        <fullName evidence="1">Uncharacterized protein</fullName>
    </submittedName>
</protein>
<dbReference type="AlphaFoldDB" id="A0A4Z2IS75"/>
<reference evidence="1 2" key="1">
    <citation type="submission" date="2019-03" db="EMBL/GenBank/DDBJ databases">
        <title>First draft genome of Liparis tanakae, snailfish: a comprehensive survey of snailfish specific genes.</title>
        <authorList>
            <person name="Kim W."/>
            <person name="Song I."/>
            <person name="Jeong J.-H."/>
            <person name="Kim D."/>
            <person name="Kim S."/>
            <person name="Ryu S."/>
            <person name="Song J.Y."/>
            <person name="Lee S.K."/>
        </authorList>
    </citation>
    <scope>NUCLEOTIDE SEQUENCE [LARGE SCALE GENOMIC DNA]</scope>
    <source>
        <tissue evidence="1">Muscle</tissue>
    </source>
</reference>
<gene>
    <name evidence="1" type="ORF">EYF80_009042</name>
</gene>